<dbReference type="GO" id="GO:0042834">
    <property type="term" value="F:peptidoglycan binding"/>
    <property type="evidence" value="ECO:0007669"/>
    <property type="project" value="InterPro"/>
</dbReference>
<evidence type="ECO:0000313" key="4">
    <source>
        <dbReference type="EMBL" id="SMX38101.1"/>
    </source>
</evidence>
<dbReference type="InterPro" id="IPR007730">
    <property type="entry name" value="SPOR-like_dom"/>
</dbReference>
<protein>
    <submittedName>
        <fullName evidence="4">Sporulation related domain protein</fullName>
    </submittedName>
</protein>
<evidence type="ECO:0000256" key="2">
    <source>
        <dbReference type="SAM" id="SignalP"/>
    </source>
</evidence>
<evidence type="ECO:0000256" key="1">
    <source>
        <dbReference type="SAM" id="MobiDB-lite"/>
    </source>
</evidence>
<dbReference type="EMBL" id="FXYF01000003">
    <property type="protein sequence ID" value="SMX38101.1"/>
    <property type="molecule type" value="Genomic_DNA"/>
</dbReference>
<proteinExistence type="predicted"/>
<dbReference type="Gene3D" id="3.30.70.1070">
    <property type="entry name" value="Sporulation related repeat"/>
    <property type="match status" value="1"/>
</dbReference>
<gene>
    <name evidence="4" type="ORF">MAA8898_01375</name>
</gene>
<feature type="domain" description="SPOR" evidence="3">
    <location>
        <begin position="346"/>
        <end position="423"/>
    </location>
</feature>
<feature type="compositionally biased region" description="Pro residues" evidence="1">
    <location>
        <begin position="91"/>
        <end position="103"/>
    </location>
</feature>
<dbReference type="PROSITE" id="PS51724">
    <property type="entry name" value="SPOR"/>
    <property type="match status" value="1"/>
</dbReference>
<dbReference type="InterPro" id="IPR036680">
    <property type="entry name" value="SPOR-like_sf"/>
</dbReference>
<evidence type="ECO:0000313" key="5">
    <source>
        <dbReference type="Proteomes" id="UP000207598"/>
    </source>
</evidence>
<dbReference type="AlphaFoldDB" id="A0A238K5C3"/>
<dbReference type="RefSeq" id="WP_094020234.1">
    <property type="nucleotide sequence ID" value="NZ_FXYF01000003.1"/>
</dbReference>
<keyword evidence="5" id="KW-1185">Reference proteome</keyword>
<feature type="region of interest" description="Disordered" evidence="1">
    <location>
        <begin position="77"/>
        <end position="132"/>
    </location>
</feature>
<name>A0A238K5C3_9RHOB</name>
<organism evidence="4 5">
    <name type="scientific">Maliponia aquimaris</name>
    <dbReference type="NCBI Taxonomy" id="1673631"/>
    <lineage>
        <taxon>Bacteria</taxon>
        <taxon>Pseudomonadati</taxon>
        <taxon>Pseudomonadota</taxon>
        <taxon>Alphaproteobacteria</taxon>
        <taxon>Rhodobacterales</taxon>
        <taxon>Paracoccaceae</taxon>
        <taxon>Maliponia</taxon>
    </lineage>
</organism>
<evidence type="ECO:0000259" key="3">
    <source>
        <dbReference type="PROSITE" id="PS51724"/>
    </source>
</evidence>
<feature type="chain" id="PRO_5013257819" evidence="2">
    <location>
        <begin position="26"/>
        <end position="423"/>
    </location>
</feature>
<dbReference type="SUPFAM" id="SSF110997">
    <property type="entry name" value="Sporulation related repeat"/>
    <property type="match status" value="1"/>
</dbReference>
<keyword evidence="2" id="KW-0732">Signal</keyword>
<dbReference type="Pfam" id="PF05036">
    <property type="entry name" value="SPOR"/>
    <property type="match status" value="1"/>
</dbReference>
<reference evidence="4 5" key="1">
    <citation type="submission" date="2017-05" db="EMBL/GenBank/DDBJ databases">
        <authorList>
            <person name="Song R."/>
            <person name="Chenine A.L."/>
            <person name="Ruprecht R.M."/>
        </authorList>
    </citation>
    <scope>NUCLEOTIDE SEQUENCE [LARGE SCALE GENOMIC DNA]</scope>
    <source>
        <strain evidence="4 5">CECT 8898</strain>
    </source>
</reference>
<accession>A0A238K5C3</accession>
<feature type="signal peptide" evidence="2">
    <location>
        <begin position="1"/>
        <end position="25"/>
    </location>
</feature>
<sequence length="423" mass="45582">MTLKSFSFFVLAVSGFGIFSHPVAAQNSTDIPLNFPPASFQGTQFVDNRGCVYVRAGFDGLVNWVPRVTRGREHICGQTPTFGSTQVAAPAPAPRAQPAPAPQPAQVTAAPPAPRPAAAPTPQRVVRSQPAPQPVVRRVMTAPAPKPPAAEPPRVVRRVPAPQPAAPVVTTSVPAHGKAKVLPMGPIKVPAQIACAEGRTYRVVDGRKTPIRCGPQQTPHATVIRRGDAPASGANVYYNKKSWEGSSLDLPPETRIVPKHVYDQRDTQVAHVPEGYSPAWEDDRLNSYRAYQTVQGHQDTQQVWTNTVPRELVSQARRHEVKPPVVVGRAASPLPLTPVVTTKGKVPVTVGRWIEVGAFSTEGKARQAVSRLQAAGFTVRMGQHSQNGRSFSLLRVGPYADDAALRHALNRVHGTGYTQAYVR</sequence>
<dbReference type="Proteomes" id="UP000207598">
    <property type="component" value="Unassembled WGS sequence"/>
</dbReference>